<evidence type="ECO:0000313" key="1">
    <source>
        <dbReference type="EMBL" id="KAG9224627.1"/>
    </source>
</evidence>
<sequence length="909" mass="101042">MANSSLSIILPLLGVACWLMLRSKRFNRLPPGPPSWPLIGNLFRLPAKHPWLRFTEWKETYGRLVYLHGPLGVSILLLNDVELVAELFEKRPGIYSDRPRFTIAGDLLELDKLMPLRMHDHGWKLQRKLSRTAMSLDAVKKYHPLLEDIAALLGESLREDPDAFEHHTRLYVPPPSLHALSKIPVATSNNEHVVLAEEAMKVISKATNPGAYLADLFPILKQPHALWFRNEIQRDKRIVQDSLNKPFDHVKKEIAEGSALPSLAKKLLVHEDDKEFVDRHEYEDTVKWLTGSLYLAGVETVNAVVLTTLLAMAMNPDKQARAQEEIDTVVGTHRVPTLGDKGSLPYVEAFIKESTRWQPPVPLSLGRQTSRDDVWEGYFIPAGTIVFPNIWAISRDGGGKYPAKEFLPERFLDSDPPLDPNSYTFGSGRRICPGNILAEHSVFIFVASILAAFDVSPETDDNGNPIAYNPQFSSGLIRTSGSIFRLHGLGISIVVLGDMTVIKELLDARGSTHSHRPVLTVAGDLLDLDKSFALQPYDDDWKIRRRLARVALSPGAIKQYQPLQEDIAALLNMALLDTPESAAGRLILTITYGIPISSLDDEFIALSEEAMSVVSRVTVPGTYLADIFPSLKGLHAWLFRNQVEHDRSTIRDFINRPFHHVQKQMAEGIAPPSLAQHLLEDPSDHGFSSKQDHEDAVRWICGALYGAGAETTFSAVLTVILALALHPEKQDRGHREIDSIIGAGRLPTLDDKGSLPYVEALIKESLRWHPAVPLSLARRTAKDDSYLGHFIPEGAIVIPNIWAIASHCNDQYSPSQFIPERFLDENAPIDPATYSFGFGRRICPGKHLAENSVFLFVASILAAFEISAETDLEGNPISLVAEFSSGVFSKPLQVQDQPPVYRSELAGSE</sequence>
<proteinExistence type="predicted"/>
<keyword evidence="2" id="KW-1185">Reference proteome</keyword>
<comment type="caution">
    <text evidence="1">The sequence shown here is derived from an EMBL/GenBank/DDBJ whole genome shotgun (WGS) entry which is preliminary data.</text>
</comment>
<organism evidence="1 2">
    <name type="scientific">Pleurotus cornucopiae</name>
    <name type="common">Cornucopia mushroom</name>
    <dbReference type="NCBI Taxonomy" id="5321"/>
    <lineage>
        <taxon>Eukaryota</taxon>
        <taxon>Fungi</taxon>
        <taxon>Dikarya</taxon>
        <taxon>Basidiomycota</taxon>
        <taxon>Agaricomycotina</taxon>
        <taxon>Agaricomycetes</taxon>
        <taxon>Agaricomycetidae</taxon>
        <taxon>Agaricales</taxon>
        <taxon>Pleurotineae</taxon>
        <taxon>Pleurotaceae</taxon>
        <taxon>Pleurotus</taxon>
    </lineage>
</organism>
<gene>
    <name evidence="1" type="ORF">CCMSSC00406_0002222</name>
</gene>
<evidence type="ECO:0000313" key="2">
    <source>
        <dbReference type="Proteomes" id="UP000824881"/>
    </source>
</evidence>
<protein>
    <submittedName>
        <fullName evidence="1">Uncharacterized protein</fullName>
    </submittedName>
</protein>
<name>A0ACB7J2F3_PLECO</name>
<accession>A0ACB7J2F3</accession>
<dbReference type="Proteomes" id="UP000824881">
    <property type="component" value="Unassembled WGS sequence"/>
</dbReference>
<dbReference type="EMBL" id="WQMT02000003">
    <property type="protein sequence ID" value="KAG9224627.1"/>
    <property type="molecule type" value="Genomic_DNA"/>
</dbReference>
<reference evidence="1 2" key="1">
    <citation type="journal article" date="2021" name="Appl. Environ. Microbiol.">
        <title>Genetic linkage and physical mapping for an oyster mushroom Pleurotus cornucopiae and QTL analysis for the trait cap color.</title>
        <authorList>
            <person name="Zhang Y."/>
            <person name="Gao W."/>
            <person name="Sonnenberg A."/>
            <person name="Chen Q."/>
            <person name="Zhang J."/>
            <person name="Huang C."/>
        </authorList>
    </citation>
    <scope>NUCLEOTIDE SEQUENCE [LARGE SCALE GENOMIC DNA]</scope>
    <source>
        <strain evidence="1">CCMSSC00406</strain>
    </source>
</reference>